<protein>
    <recommendedName>
        <fullName evidence="9">AI-2E family transporter</fullName>
    </recommendedName>
</protein>
<evidence type="ECO:0000256" key="4">
    <source>
        <dbReference type="ARBA" id="ARBA00022989"/>
    </source>
</evidence>
<feature type="transmembrane region" description="Helical" evidence="6">
    <location>
        <begin position="6"/>
        <end position="39"/>
    </location>
</feature>
<comment type="caution">
    <text evidence="7">The sequence shown here is derived from an EMBL/GenBank/DDBJ whole genome shotgun (WGS) entry which is preliminary data.</text>
</comment>
<dbReference type="InterPro" id="IPR002549">
    <property type="entry name" value="AI-2E-like"/>
</dbReference>
<evidence type="ECO:0000256" key="5">
    <source>
        <dbReference type="ARBA" id="ARBA00023136"/>
    </source>
</evidence>
<feature type="transmembrane region" description="Helical" evidence="6">
    <location>
        <begin position="60"/>
        <end position="85"/>
    </location>
</feature>
<dbReference type="GO" id="GO:0016020">
    <property type="term" value="C:membrane"/>
    <property type="evidence" value="ECO:0007669"/>
    <property type="project" value="UniProtKB-SubCell"/>
</dbReference>
<proteinExistence type="inferred from homology"/>
<comment type="subcellular location">
    <subcellularLocation>
        <location evidence="1">Membrane</location>
        <topology evidence="1">Multi-pass membrane protein</topology>
    </subcellularLocation>
</comment>
<name>A0A0G1VT77_9BACT</name>
<evidence type="ECO:0000256" key="6">
    <source>
        <dbReference type="SAM" id="Phobius"/>
    </source>
</evidence>
<feature type="transmembrane region" description="Helical" evidence="6">
    <location>
        <begin position="207"/>
        <end position="226"/>
    </location>
</feature>
<reference evidence="7 8" key="1">
    <citation type="journal article" date="2015" name="Nature">
        <title>rRNA introns, odd ribosomes, and small enigmatic genomes across a large radiation of phyla.</title>
        <authorList>
            <person name="Brown C.T."/>
            <person name="Hug L.A."/>
            <person name="Thomas B.C."/>
            <person name="Sharon I."/>
            <person name="Castelle C.J."/>
            <person name="Singh A."/>
            <person name="Wilkins M.J."/>
            <person name="Williams K.H."/>
            <person name="Banfield J.F."/>
        </authorList>
    </citation>
    <scope>NUCLEOTIDE SEQUENCE [LARGE SCALE GENOMIC DNA]</scope>
</reference>
<organism evidence="7 8">
    <name type="scientific">Candidatus Kaiserbacteria bacterium GW2011_GWA2_49_19</name>
    <dbReference type="NCBI Taxonomy" id="1618669"/>
    <lineage>
        <taxon>Bacteria</taxon>
        <taxon>Candidatus Kaiseribacteriota</taxon>
    </lineage>
</organism>
<evidence type="ECO:0000256" key="1">
    <source>
        <dbReference type="ARBA" id="ARBA00004141"/>
    </source>
</evidence>
<feature type="transmembrane region" description="Helical" evidence="6">
    <location>
        <begin position="232"/>
        <end position="260"/>
    </location>
</feature>
<evidence type="ECO:0000313" key="8">
    <source>
        <dbReference type="Proteomes" id="UP000033965"/>
    </source>
</evidence>
<keyword evidence="5 6" id="KW-0472">Membrane</keyword>
<evidence type="ECO:0000256" key="3">
    <source>
        <dbReference type="ARBA" id="ARBA00022692"/>
    </source>
</evidence>
<evidence type="ECO:0000256" key="2">
    <source>
        <dbReference type="ARBA" id="ARBA00009773"/>
    </source>
</evidence>
<dbReference type="PANTHER" id="PTHR21716">
    <property type="entry name" value="TRANSMEMBRANE PROTEIN"/>
    <property type="match status" value="1"/>
</dbReference>
<feature type="transmembrane region" description="Helical" evidence="6">
    <location>
        <begin position="267"/>
        <end position="289"/>
    </location>
</feature>
<accession>A0A0G1VT77</accession>
<feature type="transmembrane region" description="Helical" evidence="6">
    <location>
        <begin position="301"/>
        <end position="331"/>
    </location>
</feature>
<dbReference type="Proteomes" id="UP000033965">
    <property type="component" value="Unassembled WGS sequence"/>
</dbReference>
<dbReference type="EMBL" id="LCPZ01000001">
    <property type="protein sequence ID" value="KKW09495.1"/>
    <property type="molecule type" value="Genomic_DNA"/>
</dbReference>
<keyword evidence="3 6" id="KW-0812">Transmembrane</keyword>
<sequence>MTNSRLQGIFFTVLIVGVLYLSFLVFKPYLGALCVAVIFRIVFDSFHEEIYRFTRGSENLSAVISTLAIVFFIIVPLVVVGVFLFDDIQNLYFKIVSGNIDFSFVERLTSPAHDFIRGFIPDFSADLREYAREGLSFLLTHIGSVFSSIMSLIFNFFLMLLALFYLFRDGKRFRKSVISLSPLSDNYDESILVRLSEGVSSVVKGSLLVAVIQGALAALGFFIFGVPNPMLWGSLAAIAALVPNLGTALVVLPAIVFLFWTGAAGSAFGLLVWGVVIIGLIDNILAPYLMERGLKVHPFLVLLGVLGGFAFFGPLGFLVGPILAALLMALLDMYPSIMGNAVTPK</sequence>
<dbReference type="Pfam" id="PF01594">
    <property type="entry name" value="AI-2E_transport"/>
    <property type="match status" value="1"/>
</dbReference>
<gene>
    <name evidence="7" type="ORF">UY44_C0001G0060</name>
</gene>
<evidence type="ECO:0008006" key="9">
    <source>
        <dbReference type="Google" id="ProtNLM"/>
    </source>
</evidence>
<keyword evidence="4 6" id="KW-1133">Transmembrane helix</keyword>
<comment type="similarity">
    <text evidence="2">Belongs to the autoinducer-2 exporter (AI-2E) (TC 2.A.86) family.</text>
</comment>
<dbReference type="PANTHER" id="PTHR21716:SF4">
    <property type="entry name" value="TRANSMEMBRANE PROTEIN 245"/>
    <property type="match status" value="1"/>
</dbReference>
<dbReference type="AlphaFoldDB" id="A0A0G1VT77"/>
<feature type="transmembrane region" description="Helical" evidence="6">
    <location>
        <begin position="145"/>
        <end position="167"/>
    </location>
</feature>
<evidence type="ECO:0000313" key="7">
    <source>
        <dbReference type="EMBL" id="KKW09495.1"/>
    </source>
</evidence>